<evidence type="ECO:0000313" key="12">
    <source>
        <dbReference type="Proteomes" id="UP000325313"/>
    </source>
</evidence>
<dbReference type="GO" id="GO:0009231">
    <property type="term" value="P:riboflavin biosynthetic process"/>
    <property type="evidence" value="ECO:0007669"/>
    <property type="project" value="UniProtKB-KW"/>
</dbReference>
<evidence type="ECO:0000256" key="1">
    <source>
        <dbReference type="ARBA" id="ARBA00005104"/>
    </source>
</evidence>
<feature type="domain" description="GTP cyclohydrolase II" evidence="10">
    <location>
        <begin position="290"/>
        <end position="405"/>
    </location>
</feature>
<evidence type="ECO:0000256" key="5">
    <source>
        <dbReference type="ARBA" id="ARBA00022741"/>
    </source>
</evidence>
<keyword evidence="6 11" id="KW-0378">Hydrolase</keyword>
<feature type="region of interest" description="Disordered" evidence="9">
    <location>
        <begin position="253"/>
        <end position="283"/>
    </location>
</feature>
<dbReference type="SUPFAM" id="SSF142695">
    <property type="entry name" value="RibA-like"/>
    <property type="match status" value="1"/>
</dbReference>
<evidence type="ECO:0000256" key="8">
    <source>
        <dbReference type="ARBA" id="ARBA00049295"/>
    </source>
</evidence>
<dbReference type="NCBIfam" id="NF001591">
    <property type="entry name" value="PRK00393.1"/>
    <property type="match status" value="1"/>
</dbReference>
<keyword evidence="5" id="KW-0547">Nucleotide-binding</keyword>
<dbReference type="EMBL" id="VDEP01000035">
    <property type="protein sequence ID" value="KAA1136569.1"/>
    <property type="molecule type" value="Genomic_DNA"/>
</dbReference>
<evidence type="ECO:0000313" key="11">
    <source>
        <dbReference type="EMBL" id="KAA1136569.1"/>
    </source>
</evidence>
<feature type="compositionally biased region" description="Low complexity" evidence="9">
    <location>
        <begin position="407"/>
        <end position="427"/>
    </location>
</feature>
<accession>A0A5B0SGH4</accession>
<dbReference type="GO" id="GO:0005525">
    <property type="term" value="F:GTP binding"/>
    <property type="evidence" value="ECO:0007669"/>
    <property type="project" value="UniProtKB-KW"/>
</dbReference>
<reference evidence="11 12" key="1">
    <citation type="submission" date="2019-05" db="EMBL/GenBank/DDBJ databases">
        <title>Emergence of the Ug99 lineage of the wheat stem rust pathogen through somatic hybridization.</title>
        <authorList>
            <person name="Li F."/>
            <person name="Upadhyaya N.M."/>
            <person name="Sperschneider J."/>
            <person name="Matny O."/>
            <person name="Nguyen-Phuc H."/>
            <person name="Mago R."/>
            <person name="Raley C."/>
            <person name="Miller M.E."/>
            <person name="Silverstein K.A.T."/>
            <person name="Henningsen E."/>
            <person name="Hirsch C.D."/>
            <person name="Visser B."/>
            <person name="Pretorius Z.A."/>
            <person name="Steffenson B.J."/>
            <person name="Schwessinger B."/>
            <person name="Dodds P.N."/>
            <person name="Figueroa M."/>
        </authorList>
    </citation>
    <scope>NUCLEOTIDE SEQUENCE [LARGE SCALE GENOMIC DNA]</scope>
    <source>
        <strain evidence="11 12">Ug99</strain>
    </source>
</reference>
<sequence length="531" mass="59723">MTVACLPHQTEHHHQPITAGDLSILSLLTKNSSSYSGKFSDRRPRLDPLILETAALSSPAQTRNHYLHQYHSQYQPRQKQQQIQQNHQSDIESTSTCSTFSQSPSSSPRSSPTRILPGLHKPTIQECIHQLRHSLPQTEESLVGAQKKSSTTTSAKKDGSPLSVKCQARTRIPTPDGQLWLHLYTNNRDQKEHLAFVIDEEQMLNPTSKDNSRRWIRSSSLDEVWSEEETEIERLIRGAYVGRLDKNQRQIETFYRPTDPSPSDPQKKKKKDPEQDRANGGELDNLSQVPIVRIHSECFTGETIGSQRCDCGEQLSESIRHIFSTPPYKGAVIYLRQEGRGIGLLNKIKAYNLQELGFDTLESNLLLGFGPDLRDYEVAYQILSDLKLHQIRLMTNNPNKIEALTLSSSSSSSSSTVNSSSSSSPSSEIKILERIPMIPRQWQSISLQDQKRISRAYSHQLEPLISLDGQIQNQSSPHPKLPSSDLIHSETELDIYLRTKVNRMRHLIPLPHPSSSSGSPSTPSSPPSNLS</sequence>
<dbReference type="CDD" id="cd00641">
    <property type="entry name" value="GTP_cyclohydro2"/>
    <property type="match status" value="1"/>
</dbReference>
<feature type="compositionally biased region" description="Low complexity" evidence="9">
    <location>
        <begin position="71"/>
        <end position="113"/>
    </location>
</feature>
<feature type="region of interest" description="Disordered" evidence="9">
    <location>
        <begin position="405"/>
        <end position="428"/>
    </location>
</feature>
<comment type="pathway">
    <text evidence="1">Cofactor biosynthesis; riboflavin biosynthesis.</text>
</comment>
<keyword evidence="7" id="KW-0342">GTP-binding</keyword>
<gene>
    <name evidence="11" type="primary">RIB1_1</name>
    <name evidence="11" type="ORF">PGTUg99_035548</name>
</gene>
<dbReference type="PANTHER" id="PTHR21327:SF29">
    <property type="entry name" value="GTP CYCLOHYDROLASE-2"/>
    <property type="match status" value="1"/>
</dbReference>
<keyword evidence="4" id="KW-0686">Riboflavin biosynthesis</keyword>
<evidence type="ECO:0000256" key="3">
    <source>
        <dbReference type="ARBA" id="ARBA00012762"/>
    </source>
</evidence>
<protein>
    <recommendedName>
        <fullName evidence="3">GTP cyclohydrolase II</fullName>
        <ecNumber evidence="3">3.5.4.25</ecNumber>
    </recommendedName>
</protein>
<evidence type="ECO:0000256" key="7">
    <source>
        <dbReference type="ARBA" id="ARBA00023134"/>
    </source>
</evidence>
<name>A0A5B0SGH4_PUCGR</name>
<dbReference type="InterPro" id="IPR036144">
    <property type="entry name" value="RibA-like_sf"/>
</dbReference>
<dbReference type="Gene3D" id="3.40.50.10990">
    <property type="entry name" value="GTP cyclohydrolase II"/>
    <property type="match status" value="1"/>
</dbReference>
<evidence type="ECO:0000256" key="2">
    <source>
        <dbReference type="ARBA" id="ARBA00008131"/>
    </source>
</evidence>
<dbReference type="InterPro" id="IPR032677">
    <property type="entry name" value="GTP_cyclohydro_II"/>
</dbReference>
<evidence type="ECO:0000256" key="4">
    <source>
        <dbReference type="ARBA" id="ARBA00022619"/>
    </source>
</evidence>
<proteinExistence type="inferred from homology"/>
<dbReference type="Proteomes" id="UP000325313">
    <property type="component" value="Unassembled WGS sequence"/>
</dbReference>
<feature type="region of interest" description="Disordered" evidence="9">
    <location>
        <begin position="506"/>
        <end position="531"/>
    </location>
</feature>
<dbReference type="GO" id="GO:0003935">
    <property type="term" value="F:GTP cyclohydrolase II activity"/>
    <property type="evidence" value="ECO:0007669"/>
    <property type="project" value="UniProtKB-EC"/>
</dbReference>
<dbReference type="PANTHER" id="PTHR21327">
    <property type="entry name" value="GTP CYCLOHYDROLASE II-RELATED"/>
    <property type="match status" value="1"/>
</dbReference>
<dbReference type="AlphaFoldDB" id="A0A5B0SGH4"/>
<feature type="compositionally biased region" description="Low complexity" evidence="9">
    <location>
        <begin position="513"/>
        <end position="531"/>
    </location>
</feature>
<feature type="region of interest" description="Disordered" evidence="9">
    <location>
        <begin position="139"/>
        <end position="163"/>
    </location>
</feature>
<comment type="similarity">
    <text evidence="2">Belongs to the GTP cyclohydrolase II family.</text>
</comment>
<organism evidence="11 12">
    <name type="scientific">Puccinia graminis f. sp. tritici</name>
    <dbReference type="NCBI Taxonomy" id="56615"/>
    <lineage>
        <taxon>Eukaryota</taxon>
        <taxon>Fungi</taxon>
        <taxon>Dikarya</taxon>
        <taxon>Basidiomycota</taxon>
        <taxon>Pucciniomycotina</taxon>
        <taxon>Pucciniomycetes</taxon>
        <taxon>Pucciniales</taxon>
        <taxon>Pucciniaceae</taxon>
        <taxon>Puccinia</taxon>
    </lineage>
</organism>
<comment type="caution">
    <text evidence="11">The sequence shown here is derived from an EMBL/GenBank/DDBJ whole genome shotgun (WGS) entry which is preliminary data.</text>
</comment>
<dbReference type="Pfam" id="PF00925">
    <property type="entry name" value="GTP_cyclohydro2"/>
    <property type="match status" value="1"/>
</dbReference>
<feature type="region of interest" description="Disordered" evidence="9">
    <location>
        <begin position="71"/>
        <end position="116"/>
    </location>
</feature>
<comment type="catalytic activity">
    <reaction evidence="8">
        <text>GTP + 4 H2O = 2,5-diamino-6-hydroxy-4-(5-phosphoribosylamino)-pyrimidine + formate + 2 phosphate + 3 H(+)</text>
        <dbReference type="Rhea" id="RHEA:23704"/>
        <dbReference type="ChEBI" id="CHEBI:15377"/>
        <dbReference type="ChEBI" id="CHEBI:15378"/>
        <dbReference type="ChEBI" id="CHEBI:15740"/>
        <dbReference type="ChEBI" id="CHEBI:37565"/>
        <dbReference type="ChEBI" id="CHEBI:43474"/>
        <dbReference type="ChEBI" id="CHEBI:58614"/>
        <dbReference type="EC" id="3.5.4.25"/>
    </reaction>
</comment>
<dbReference type="EC" id="3.5.4.25" evidence="3"/>
<evidence type="ECO:0000256" key="9">
    <source>
        <dbReference type="SAM" id="MobiDB-lite"/>
    </source>
</evidence>
<dbReference type="InterPro" id="IPR000926">
    <property type="entry name" value="RibA"/>
</dbReference>
<evidence type="ECO:0000259" key="10">
    <source>
        <dbReference type="Pfam" id="PF00925"/>
    </source>
</evidence>
<evidence type="ECO:0000256" key="6">
    <source>
        <dbReference type="ARBA" id="ARBA00022801"/>
    </source>
</evidence>